<proteinExistence type="predicted"/>
<sequence>MHDIRQIRVVNSTKIYSTFCCGRQKRNKPRNPCEKRPSAFANVQVWPLPLIYVLNLVFGLGGTKRLNFKKILYTVYNDRRIYYFETQSFSQSSADSFYDDCWSINSSKVFM</sequence>
<evidence type="ECO:0000313" key="3">
    <source>
        <dbReference type="Proteomes" id="UP000001593"/>
    </source>
</evidence>
<keyword evidence="1" id="KW-0472">Membrane</keyword>
<dbReference type="AlphaFoldDB" id="A7T4J3"/>
<keyword evidence="1" id="KW-0812">Transmembrane</keyword>
<dbReference type="EMBL" id="DS470883">
    <property type="protein sequence ID" value="EDO29121.1"/>
    <property type="molecule type" value="Genomic_DNA"/>
</dbReference>
<accession>A7T4J3</accession>
<dbReference type="Proteomes" id="UP000001593">
    <property type="component" value="Unassembled WGS sequence"/>
</dbReference>
<keyword evidence="3" id="KW-1185">Reference proteome</keyword>
<evidence type="ECO:0000256" key="1">
    <source>
        <dbReference type="SAM" id="Phobius"/>
    </source>
</evidence>
<dbReference type="InParanoid" id="A7T4J3"/>
<gene>
    <name evidence="2" type="ORF">NEMVEDRAFT_v1g222233</name>
</gene>
<evidence type="ECO:0000313" key="2">
    <source>
        <dbReference type="EMBL" id="EDO29121.1"/>
    </source>
</evidence>
<organism evidence="2 3">
    <name type="scientific">Nematostella vectensis</name>
    <name type="common">Starlet sea anemone</name>
    <dbReference type="NCBI Taxonomy" id="45351"/>
    <lineage>
        <taxon>Eukaryota</taxon>
        <taxon>Metazoa</taxon>
        <taxon>Cnidaria</taxon>
        <taxon>Anthozoa</taxon>
        <taxon>Hexacorallia</taxon>
        <taxon>Actiniaria</taxon>
        <taxon>Edwardsiidae</taxon>
        <taxon>Nematostella</taxon>
    </lineage>
</organism>
<keyword evidence="1" id="KW-1133">Transmembrane helix</keyword>
<dbReference type="HOGENOM" id="CLU_2161349_0_0_1"/>
<protein>
    <submittedName>
        <fullName evidence="2">Uncharacterized protein</fullName>
    </submittedName>
</protein>
<name>A7T4J3_NEMVE</name>
<feature type="transmembrane region" description="Helical" evidence="1">
    <location>
        <begin position="45"/>
        <end position="63"/>
    </location>
</feature>
<reference evidence="2 3" key="1">
    <citation type="journal article" date="2007" name="Science">
        <title>Sea anemone genome reveals ancestral eumetazoan gene repertoire and genomic organization.</title>
        <authorList>
            <person name="Putnam N.H."/>
            <person name="Srivastava M."/>
            <person name="Hellsten U."/>
            <person name="Dirks B."/>
            <person name="Chapman J."/>
            <person name="Salamov A."/>
            <person name="Terry A."/>
            <person name="Shapiro H."/>
            <person name="Lindquist E."/>
            <person name="Kapitonov V.V."/>
            <person name="Jurka J."/>
            <person name="Genikhovich G."/>
            <person name="Grigoriev I.V."/>
            <person name="Lucas S.M."/>
            <person name="Steele R.E."/>
            <person name="Finnerty J.R."/>
            <person name="Technau U."/>
            <person name="Martindale M.Q."/>
            <person name="Rokhsar D.S."/>
        </authorList>
    </citation>
    <scope>NUCLEOTIDE SEQUENCE [LARGE SCALE GENOMIC DNA]</scope>
    <source>
        <strain evidence="3">CH2 X CH6</strain>
    </source>
</reference>